<accession>I4EF05</accession>
<evidence type="ECO:0000256" key="1">
    <source>
        <dbReference type="SAM" id="MobiDB-lite"/>
    </source>
</evidence>
<comment type="caution">
    <text evidence="2">The sequence shown here is derived from an EMBL/GenBank/DDBJ whole genome shotgun (WGS) entry which is preliminary data.</text>
</comment>
<dbReference type="AlphaFoldDB" id="I4EF05"/>
<feature type="region of interest" description="Disordered" evidence="1">
    <location>
        <begin position="1"/>
        <end position="39"/>
    </location>
</feature>
<proteinExistence type="predicted"/>
<feature type="compositionally biased region" description="Low complexity" evidence="1">
    <location>
        <begin position="1"/>
        <end position="10"/>
    </location>
</feature>
<sequence>MWPSGSEPALGGAGGNGGSGHAWCITNQGEPVGRGPGRSTRCRRAVSAAYLFPGLSEPMSGFQGSPTSAVLVQVSVGGLHGRKVIF</sequence>
<feature type="compositionally biased region" description="Gly residues" evidence="1">
    <location>
        <begin position="11"/>
        <end position="20"/>
    </location>
</feature>
<dbReference type="EMBL" id="CAGS01000130">
    <property type="protein sequence ID" value="CCF83267.1"/>
    <property type="molecule type" value="Genomic_DNA"/>
</dbReference>
<evidence type="ECO:0000313" key="2">
    <source>
        <dbReference type="EMBL" id="CCF83267.1"/>
    </source>
</evidence>
<protein>
    <submittedName>
        <fullName evidence="2">Uncharacterized protein</fullName>
    </submittedName>
</protein>
<organism evidence="2 3">
    <name type="scientific">Nitrolancea hollandica Lb</name>
    <dbReference type="NCBI Taxonomy" id="1129897"/>
    <lineage>
        <taxon>Bacteria</taxon>
        <taxon>Pseudomonadati</taxon>
        <taxon>Thermomicrobiota</taxon>
        <taxon>Thermomicrobia</taxon>
        <taxon>Sphaerobacterales</taxon>
        <taxon>Sphaerobacterineae</taxon>
        <taxon>Sphaerobacteraceae</taxon>
        <taxon>Nitrolancea</taxon>
    </lineage>
</organism>
<evidence type="ECO:0000313" key="3">
    <source>
        <dbReference type="Proteomes" id="UP000004221"/>
    </source>
</evidence>
<keyword evidence="3" id="KW-1185">Reference proteome</keyword>
<reference evidence="2 3" key="1">
    <citation type="journal article" date="2012" name="ISME J.">
        <title>Nitrification expanded: discovery, physiology and genomics of a nitrite-oxidizing bacterium from the phylum Chloroflexi.</title>
        <authorList>
            <person name="Sorokin D.Y."/>
            <person name="Lucker S."/>
            <person name="Vejmelkova D."/>
            <person name="Kostrikina N.A."/>
            <person name="Kleerebezem R."/>
            <person name="Rijpstra W.I."/>
            <person name="Damste J.S."/>
            <person name="Le Paslier D."/>
            <person name="Muyzer G."/>
            <person name="Wagner M."/>
            <person name="van Loosdrecht M.C."/>
            <person name="Daims H."/>
        </authorList>
    </citation>
    <scope>NUCLEOTIDE SEQUENCE [LARGE SCALE GENOMIC DNA]</scope>
    <source>
        <strain evidence="3">none</strain>
    </source>
</reference>
<gene>
    <name evidence="2" type="ORF">NITHO_2150002</name>
</gene>
<name>I4EF05_9BACT</name>
<dbReference type="Proteomes" id="UP000004221">
    <property type="component" value="Unassembled WGS sequence"/>
</dbReference>